<sequence>MGKDSSMKAAMESGFKRRACKRNLAIFVAVVATNLVALCSVRRELEESLTNYHRVFDQLTKKNAEIAADHDKTPAAAGDSSCPKIGEREILKDLSPEFQHFIAPRKLPLGWNPALSSDTMVLNVGHGCVANKQLLDKFMNYQVGGVCPDDDDLAQKLMGSGCEPLPRRRCLARIPIGFTEPHPFPECLWADMPDSNIHWSAYACKSFECLNTRRMREESKYADCVDCFDLGGKEKFRWTKVTTGPLDFPIPQVLKMKNGGIRIGFDMGGGTATFAARMREYNVTIVTSTLDTGAPFNNFVSLRGLVSMHLSISQRVPFRDNTLDLVHSMHILSNWIPTDTLEFILYDIDRVLRPGGLFWLDHFFCMRRQLDSDYVPLIDKLGYKRLKWVVGDKSDRGAEEVYLSAVLEKPTEARL</sequence>
<dbReference type="Pfam" id="PF03141">
    <property type="entry name" value="Methyltransf_29"/>
    <property type="match status" value="1"/>
</dbReference>
<protein>
    <recommendedName>
        <fullName evidence="8">Methyltransferase type 11 domain-containing protein</fullName>
    </recommendedName>
</protein>
<comment type="subcellular location">
    <subcellularLocation>
        <location evidence="5">Endomembrane system</location>
        <topology evidence="5">Single-pass membrane protein</topology>
    </subcellularLocation>
    <subcellularLocation>
        <location evidence="1">Membrane</location>
        <topology evidence="1">Single-pass type II membrane protein</topology>
    </subcellularLocation>
</comment>
<dbReference type="SUPFAM" id="SSF53335">
    <property type="entry name" value="S-adenosyl-L-methionine-dependent methyltransferases"/>
    <property type="match status" value="1"/>
</dbReference>
<reference evidence="6 7" key="1">
    <citation type="submission" date="2024-02" db="EMBL/GenBank/DDBJ databases">
        <authorList>
            <consortium name="ELIXIR-Norway"/>
            <consortium name="Elixir Norway"/>
        </authorList>
    </citation>
    <scope>NUCLEOTIDE SEQUENCE [LARGE SCALE GENOMIC DNA]</scope>
</reference>
<dbReference type="InterPro" id="IPR029063">
    <property type="entry name" value="SAM-dependent_MTases_sf"/>
</dbReference>
<dbReference type="InterPro" id="IPR053223">
    <property type="entry name" value="Prob_Methyltransferase"/>
</dbReference>
<dbReference type="Proteomes" id="UP001497444">
    <property type="component" value="Chromosome 2"/>
</dbReference>
<name>A0ABP0WTP5_9BRYO</name>
<accession>A0ABP0WTP5</accession>
<evidence type="ECO:0000256" key="2">
    <source>
        <dbReference type="ARBA" id="ARBA00008361"/>
    </source>
</evidence>
<evidence type="ECO:0000313" key="7">
    <source>
        <dbReference type="Proteomes" id="UP001497444"/>
    </source>
</evidence>
<proteinExistence type="inferred from homology"/>
<dbReference type="PANTHER" id="PTHR44067:SF7">
    <property type="entry name" value="METHYLTRANSFERASE TYPE 11 DOMAIN-CONTAINING PROTEIN"/>
    <property type="match status" value="1"/>
</dbReference>
<keyword evidence="4" id="KW-0735">Signal-anchor</keyword>
<dbReference type="EMBL" id="OZ020097">
    <property type="protein sequence ID" value="CAK9268825.1"/>
    <property type="molecule type" value="Genomic_DNA"/>
</dbReference>
<evidence type="ECO:0000256" key="5">
    <source>
        <dbReference type="ARBA" id="ARBA00037847"/>
    </source>
</evidence>
<evidence type="ECO:0000256" key="1">
    <source>
        <dbReference type="ARBA" id="ARBA00004606"/>
    </source>
</evidence>
<dbReference type="InterPro" id="IPR004159">
    <property type="entry name" value="Put_SAM_MeTrfase"/>
</dbReference>
<evidence type="ECO:0000256" key="4">
    <source>
        <dbReference type="ARBA" id="ARBA00022968"/>
    </source>
</evidence>
<gene>
    <name evidence="6" type="ORF">CSSPJE1EN1_LOCUS14303</name>
</gene>
<evidence type="ECO:0008006" key="8">
    <source>
        <dbReference type="Google" id="ProtNLM"/>
    </source>
</evidence>
<evidence type="ECO:0000256" key="3">
    <source>
        <dbReference type="ARBA" id="ARBA00022603"/>
    </source>
</evidence>
<keyword evidence="3" id="KW-0489">Methyltransferase</keyword>
<dbReference type="Gene3D" id="3.40.50.150">
    <property type="entry name" value="Vaccinia Virus protein VP39"/>
    <property type="match status" value="1"/>
</dbReference>
<comment type="similarity">
    <text evidence="2">Belongs to the methyltransferase superfamily.</text>
</comment>
<keyword evidence="3" id="KW-0808">Transferase</keyword>
<evidence type="ECO:0000313" key="6">
    <source>
        <dbReference type="EMBL" id="CAK9268825.1"/>
    </source>
</evidence>
<keyword evidence="4" id="KW-0812">Transmembrane</keyword>
<dbReference type="PANTHER" id="PTHR44067">
    <property type="entry name" value="S-ADENOSYL-L-METHIONINE-DEPENDENT METHYLTRANSFERASE SUPERFAMILY PROTEIN-RELATED"/>
    <property type="match status" value="1"/>
</dbReference>
<organism evidence="6 7">
    <name type="scientific">Sphagnum jensenii</name>
    <dbReference type="NCBI Taxonomy" id="128206"/>
    <lineage>
        <taxon>Eukaryota</taxon>
        <taxon>Viridiplantae</taxon>
        <taxon>Streptophyta</taxon>
        <taxon>Embryophyta</taxon>
        <taxon>Bryophyta</taxon>
        <taxon>Sphagnophytina</taxon>
        <taxon>Sphagnopsida</taxon>
        <taxon>Sphagnales</taxon>
        <taxon>Sphagnaceae</taxon>
        <taxon>Sphagnum</taxon>
    </lineage>
</organism>
<keyword evidence="7" id="KW-1185">Reference proteome</keyword>